<evidence type="ECO:0000313" key="9">
    <source>
        <dbReference type="EMBL" id="CEF99535.1"/>
    </source>
</evidence>
<dbReference type="Proteomes" id="UP000009170">
    <property type="component" value="Unassembled WGS sequence"/>
</dbReference>
<dbReference type="PANTHER" id="PTHR21319">
    <property type="entry name" value="RING FINGER AND CHY ZINC FINGER DOMAIN-CONTAINING PROTEIN 1"/>
    <property type="match status" value="1"/>
</dbReference>
<dbReference type="Pfam" id="PF05495">
    <property type="entry name" value="zf-CHY"/>
    <property type="match status" value="1"/>
</dbReference>
<dbReference type="Gene3D" id="1.20.120.520">
    <property type="entry name" value="nmb1532 protein domain like"/>
    <property type="match status" value="2"/>
</dbReference>
<dbReference type="InterPro" id="IPR008913">
    <property type="entry name" value="Znf_CHY"/>
</dbReference>
<keyword evidence="1" id="KW-0479">Metal-binding</keyword>
<dbReference type="OrthoDB" id="497986at2759"/>
<dbReference type="GO" id="GO:0006511">
    <property type="term" value="P:ubiquitin-dependent protein catabolic process"/>
    <property type="evidence" value="ECO:0007669"/>
    <property type="project" value="TreeGrafter"/>
</dbReference>
<keyword evidence="10" id="KW-1185">Reference proteome</keyword>
<keyword evidence="3" id="KW-0862">Zinc</keyword>
<dbReference type="InParanoid" id="A0A090M5K8"/>
<dbReference type="SUPFAM" id="SSF161245">
    <property type="entry name" value="Zinc hairpin stack"/>
    <property type="match status" value="1"/>
</dbReference>
<dbReference type="FunFam" id="3.30.40.10:FF:000208">
    <property type="entry name" value="Zinc finger protein-related isoform 1"/>
    <property type="match status" value="1"/>
</dbReference>
<organism evidence="9 10">
    <name type="scientific">Ostreococcus tauri</name>
    <name type="common">Marine green alga</name>
    <dbReference type="NCBI Taxonomy" id="70448"/>
    <lineage>
        <taxon>Eukaryota</taxon>
        <taxon>Viridiplantae</taxon>
        <taxon>Chlorophyta</taxon>
        <taxon>Mamiellophyceae</taxon>
        <taxon>Mamiellales</taxon>
        <taxon>Bathycoccaceae</taxon>
        <taxon>Ostreococcus</taxon>
    </lineage>
</organism>
<dbReference type="Pfam" id="PF13639">
    <property type="entry name" value="zf-RING_2"/>
    <property type="match status" value="1"/>
</dbReference>
<proteinExistence type="predicted"/>
<protein>
    <submittedName>
        <fullName evidence="9">Haemerythrin/HHE cation-binding motif</fullName>
    </submittedName>
</protein>
<keyword evidence="2 4" id="KW-0863">Zinc-finger</keyword>
<dbReference type="Pfam" id="PF14599">
    <property type="entry name" value="zinc_ribbon_6"/>
    <property type="match status" value="1"/>
</dbReference>
<dbReference type="SUPFAM" id="SSF57850">
    <property type="entry name" value="RING/U-box"/>
    <property type="match status" value="1"/>
</dbReference>
<dbReference type="Gene3D" id="3.30.40.10">
    <property type="entry name" value="Zinc/RING finger domain, C3HC4 (zinc finger)"/>
    <property type="match status" value="1"/>
</dbReference>
<evidence type="ECO:0000259" key="8">
    <source>
        <dbReference type="PROSITE" id="PS51270"/>
    </source>
</evidence>
<dbReference type="CDD" id="cd12108">
    <property type="entry name" value="Hr-like"/>
    <property type="match status" value="2"/>
</dbReference>
<dbReference type="InterPro" id="IPR037275">
    <property type="entry name" value="Znf_CTCHY_sf"/>
</dbReference>
<feature type="region of interest" description="Disordered" evidence="5">
    <location>
        <begin position="256"/>
        <end position="297"/>
    </location>
</feature>
<dbReference type="PROSITE" id="PS51266">
    <property type="entry name" value="ZF_CHY"/>
    <property type="match status" value="1"/>
</dbReference>
<dbReference type="PANTHER" id="PTHR21319:SF0">
    <property type="entry name" value="AND RING FINGER DOMAIN PROTEIN, PUTATIVE (AFU_ORTHOLOGUE AFUA_1G08900)-RELATED"/>
    <property type="match status" value="1"/>
</dbReference>
<dbReference type="FunCoup" id="A0A090M5K8">
    <property type="interactions" value="52"/>
</dbReference>
<dbReference type="STRING" id="70448.A0A090M5K8"/>
<evidence type="ECO:0000256" key="5">
    <source>
        <dbReference type="SAM" id="MobiDB-lite"/>
    </source>
</evidence>
<dbReference type="GO" id="GO:0061630">
    <property type="term" value="F:ubiquitin protein ligase activity"/>
    <property type="evidence" value="ECO:0007669"/>
    <property type="project" value="TreeGrafter"/>
</dbReference>
<evidence type="ECO:0000256" key="2">
    <source>
        <dbReference type="ARBA" id="ARBA00022771"/>
    </source>
</evidence>
<evidence type="ECO:0000256" key="1">
    <source>
        <dbReference type="ARBA" id="ARBA00022723"/>
    </source>
</evidence>
<dbReference type="PROSITE" id="PS51270">
    <property type="entry name" value="ZF_CTCHY"/>
    <property type="match status" value="1"/>
</dbReference>
<feature type="domain" description="RING-type" evidence="6">
    <location>
        <begin position="777"/>
        <end position="819"/>
    </location>
</feature>
<dbReference type="InterPro" id="IPR039512">
    <property type="entry name" value="RCHY1_zinc-ribbon"/>
</dbReference>
<feature type="domain" description="CHY-type" evidence="7">
    <location>
        <begin position="643"/>
        <end position="710"/>
    </location>
</feature>
<gene>
    <name evidence="9" type="ORF">OT_ostta11g00420</name>
</gene>
<evidence type="ECO:0000256" key="4">
    <source>
        <dbReference type="PROSITE-ProRule" id="PRU00601"/>
    </source>
</evidence>
<dbReference type="InterPro" id="IPR012312">
    <property type="entry name" value="Hemerythrin-like"/>
</dbReference>
<dbReference type="GO" id="GO:0008270">
    <property type="term" value="F:zinc ion binding"/>
    <property type="evidence" value="ECO:0007669"/>
    <property type="project" value="UniProtKB-KW"/>
</dbReference>
<evidence type="ECO:0000259" key="7">
    <source>
        <dbReference type="PROSITE" id="PS51266"/>
    </source>
</evidence>
<dbReference type="RefSeq" id="XP_003081843.2">
    <property type="nucleotide sequence ID" value="XM_003081795.2"/>
</dbReference>
<dbReference type="GO" id="GO:0005634">
    <property type="term" value="C:nucleus"/>
    <property type="evidence" value="ECO:0007669"/>
    <property type="project" value="TreeGrafter"/>
</dbReference>
<feature type="domain" description="CTCHY-type" evidence="8">
    <location>
        <begin position="712"/>
        <end position="776"/>
    </location>
</feature>
<evidence type="ECO:0000256" key="3">
    <source>
        <dbReference type="ARBA" id="ARBA00022833"/>
    </source>
</evidence>
<sequence>MPSAAALSHGIFRVAFERALDDVAESISAIARAVTTTNAAIETPGANDDPTTTTCADALRSWTRFRARYANHTRAEDEVLFPTIATRIDNVTNSYEFEHEAEEWLFAEVTTTLELCARMGARDESDDDASTSVRKAARIAHATRTTLKAHLQKESEHVVPLVERAFDRREQGEMVWRFVSALGGDLGSVERVKTIREMLEWAAMTSDDETVDALERELGNAADGDAAAALRRAFKGTERDAALKVPILRALFTAGQEKTEEETGQEGASGRVETHEPARKRRRQAAGTSGTTTESEVQKMLPIDHIFQFHGALRNELARLEHDILAISSTGTAAEDGRLVRMIDARFVFLRGVYEAHSKSEDDIVFPALEAKSALHNVSHAYTLDHQQEATLIATVVELIAEMRSSVMGETGSKKGFREGLVSDIQQACVAMRVSLETHVAKEESELWPLFEKHFSFEEQEKIVGKIIGRTGAEVLRSMLMWVRGSMNDDQREGMISSVRHATQNTRFAQWMNTWYSGKDIEPAGDDWVKDGEVKTDAIEDAAKDGMQQVHAFLSTRKGEQNLDKETFRPGWEDIFRMNQIQLEDAVRAVNRDDTIEPTKKAYLIQNLLASRWIVGNQLQAQKDKSGGGDSAPSTICEPVEAGAVRKDGCRHYERRCQIVAPCCNQAFTCRFCHDDASDHTVNRYAVKEMICTECSTRQPVNDKCVNCSTVMAKYHCRVCNLFDNSSVAIYHCPFCNVCRRGKGLGVDFFHCMNCNACVSLQHGKHECSERGMDSECPVCKEFLADSETPVKELPCGHLMHATCFATYTRHYYTCPLCRKSLGDFSVYFRMLDAILADESDDGTPESVRDKTQRVLCNDCGKESDAKFHFVYHACAHCRSYNTRVLTY</sequence>
<accession>A0A090M5K8</accession>
<dbReference type="Gene3D" id="2.20.28.10">
    <property type="match status" value="1"/>
</dbReference>
<dbReference type="AlphaFoldDB" id="A0A090M5K8"/>
<dbReference type="InterPro" id="IPR017921">
    <property type="entry name" value="Znf_CTCHY"/>
</dbReference>
<dbReference type="SUPFAM" id="SSF161219">
    <property type="entry name" value="CHY zinc finger-like"/>
    <property type="match status" value="1"/>
</dbReference>
<dbReference type="Pfam" id="PF01814">
    <property type="entry name" value="Hemerythrin"/>
    <property type="match status" value="2"/>
</dbReference>
<reference evidence="10" key="1">
    <citation type="journal article" date="2006" name="Proc. Natl. Acad. Sci. U.S.A.">
        <title>Genome analysis of the smallest free-living eukaryote Ostreococcus tauri unveils many unique features.</title>
        <authorList>
            <person name="Derelle E."/>
            <person name="Ferraz C."/>
            <person name="Rombauts S."/>
            <person name="Rouze P."/>
            <person name="Worden A.Z."/>
            <person name="Robbens S."/>
            <person name="Partensky F."/>
            <person name="Degroeve S."/>
            <person name="Echeynie S."/>
            <person name="Cooke R."/>
            <person name="Saeys Y."/>
            <person name="Wuyts J."/>
            <person name="Jabbari K."/>
            <person name="Bowler C."/>
            <person name="Panaud O."/>
            <person name="Piegu B."/>
            <person name="Ball S.G."/>
            <person name="Ral J.-P."/>
            <person name="Bouget F.-Y."/>
            <person name="Piganeau G."/>
            <person name="De Baets B."/>
            <person name="Picard A."/>
            <person name="Delseny M."/>
            <person name="Demaille J."/>
            <person name="Van de Peer Y."/>
            <person name="Moreau H."/>
        </authorList>
    </citation>
    <scope>NUCLEOTIDE SEQUENCE [LARGE SCALE GENOMIC DNA]</scope>
    <source>
        <strain evidence="10">OTTH 0595 / CCAP 157/2 / RCC745</strain>
    </source>
</reference>
<feature type="compositionally biased region" description="Polar residues" evidence="5">
    <location>
        <begin position="286"/>
        <end position="295"/>
    </location>
</feature>
<dbReference type="GO" id="GO:0006879">
    <property type="term" value="P:intracellular iron ion homeostasis"/>
    <property type="evidence" value="ECO:0007669"/>
    <property type="project" value="UniProtKB-ARBA"/>
</dbReference>
<dbReference type="InterPro" id="IPR037274">
    <property type="entry name" value="Znf_CHY_sf"/>
</dbReference>
<dbReference type="EMBL" id="CAID01000011">
    <property type="protein sequence ID" value="CEF99535.1"/>
    <property type="molecule type" value="Genomic_DNA"/>
</dbReference>
<comment type="caution">
    <text evidence="9">The sequence shown here is derived from an EMBL/GenBank/DDBJ whole genome shotgun (WGS) entry which is preliminary data.</text>
</comment>
<dbReference type="GO" id="GO:0016567">
    <property type="term" value="P:protein ubiquitination"/>
    <property type="evidence" value="ECO:0007669"/>
    <property type="project" value="TreeGrafter"/>
</dbReference>
<dbReference type="CDD" id="cd16464">
    <property type="entry name" value="RING-H2_Pirh2-like"/>
    <property type="match status" value="1"/>
</dbReference>
<dbReference type="SMART" id="SM00184">
    <property type="entry name" value="RING"/>
    <property type="match status" value="1"/>
</dbReference>
<evidence type="ECO:0000313" key="10">
    <source>
        <dbReference type="Proteomes" id="UP000009170"/>
    </source>
</evidence>
<dbReference type="KEGG" id="ota:OT_ostta11g00420"/>
<name>A0A090M5K8_OSTTA</name>
<dbReference type="InterPro" id="IPR013083">
    <property type="entry name" value="Znf_RING/FYVE/PHD"/>
</dbReference>
<evidence type="ECO:0000259" key="6">
    <source>
        <dbReference type="PROSITE" id="PS50089"/>
    </source>
</evidence>
<dbReference type="GeneID" id="9832377"/>
<dbReference type="PROSITE" id="PS50089">
    <property type="entry name" value="ZF_RING_2"/>
    <property type="match status" value="1"/>
</dbReference>
<dbReference type="InterPro" id="IPR001841">
    <property type="entry name" value="Znf_RING"/>
</dbReference>
<reference evidence="9 10" key="2">
    <citation type="journal article" date="2014" name="BMC Genomics">
        <title>An improved genome of the model marine alga Ostreococcus tauri unfolds by assessing Illumina de novo assemblies.</title>
        <authorList>
            <person name="Blanc-Mathieu R."/>
            <person name="Verhelst B."/>
            <person name="Derelle E."/>
            <person name="Rombauts S."/>
            <person name="Bouget F.Y."/>
            <person name="Carre I."/>
            <person name="Chateau A."/>
            <person name="Eyre-Walker A."/>
            <person name="Grimsley N."/>
            <person name="Moreau H."/>
            <person name="Piegu B."/>
            <person name="Rivals E."/>
            <person name="Schackwitz W."/>
            <person name="Van de Peer Y."/>
            <person name="Piganeau G."/>
        </authorList>
    </citation>
    <scope>NUCLEOTIDE SEQUENCE [LARGE SCALE GENOMIC DNA]</scope>
    <source>
        <strain evidence="10">OTTH 0595 / CCAP 157/2 / RCC745</strain>
    </source>
</reference>